<protein>
    <submittedName>
        <fullName evidence="1">Uncharacterized protein</fullName>
    </submittedName>
</protein>
<name>A0AAN8BFK6_9TELE</name>
<proteinExistence type="predicted"/>
<comment type="caution">
    <text evidence="1">The sequence shown here is derived from an EMBL/GenBank/DDBJ whole genome shotgun (WGS) entry which is preliminary data.</text>
</comment>
<keyword evidence="2" id="KW-1185">Reference proteome</keyword>
<dbReference type="AlphaFoldDB" id="A0AAN8BFK6"/>
<gene>
    <name evidence="1" type="ORF">CesoFtcFv8_020343</name>
</gene>
<dbReference type="Proteomes" id="UP001335648">
    <property type="component" value="Unassembled WGS sequence"/>
</dbReference>
<evidence type="ECO:0000313" key="2">
    <source>
        <dbReference type="Proteomes" id="UP001335648"/>
    </source>
</evidence>
<reference evidence="1 2" key="1">
    <citation type="journal article" date="2023" name="Mol. Biol. Evol.">
        <title>Genomics of Secondarily Temperate Adaptation in the Only Non-Antarctic Icefish.</title>
        <authorList>
            <person name="Rivera-Colon A.G."/>
            <person name="Rayamajhi N."/>
            <person name="Minhas B.F."/>
            <person name="Madrigal G."/>
            <person name="Bilyk K.T."/>
            <person name="Yoon V."/>
            <person name="Hune M."/>
            <person name="Gregory S."/>
            <person name="Cheng C.H.C."/>
            <person name="Catchen J.M."/>
        </authorList>
    </citation>
    <scope>NUCLEOTIDE SEQUENCE [LARGE SCALE GENOMIC DNA]</scope>
    <source>
        <strain evidence="1">JC2023a</strain>
    </source>
</reference>
<organism evidence="1 2">
    <name type="scientific">Champsocephalus esox</name>
    <name type="common">pike icefish</name>
    <dbReference type="NCBI Taxonomy" id="159716"/>
    <lineage>
        <taxon>Eukaryota</taxon>
        <taxon>Metazoa</taxon>
        <taxon>Chordata</taxon>
        <taxon>Craniata</taxon>
        <taxon>Vertebrata</taxon>
        <taxon>Euteleostomi</taxon>
        <taxon>Actinopterygii</taxon>
        <taxon>Neopterygii</taxon>
        <taxon>Teleostei</taxon>
        <taxon>Neoteleostei</taxon>
        <taxon>Acanthomorphata</taxon>
        <taxon>Eupercaria</taxon>
        <taxon>Perciformes</taxon>
        <taxon>Notothenioidei</taxon>
        <taxon>Channichthyidae</taxon>
        <taxon>Champsocephalus</taxon>
    </lineage>
</organism>
<accession>A0AAN8BFK6</accession>
<evidence type="ECO:0000313" key="1">
    <source>
        <dbReference type="EMBL" id="KAK5884080.1"/>
    </source>
</evidence>
<dbReference type="EMBL" id="JAULUE010002061">
    <property type="protein sequence ID" value="KAK5884080.1"/>
    <property type="molecule type" value="Genomic_DNA"/>
</dbReference>
<sequence>MEQTWPPNQQFSCAFAGGPPAFKNEFCNRDVPLSHFQYQQQPEFFPEISPDFAHLQWMQGENRRGMASGG</sequence>